<evidence type="ECO:0000256" key="1">
    <source>
        <dbReference type="SAM" id="Phobius"/>
    </source>
</evidence>
<dbReference type="InterPro" id="IPR029058">
    <property type="entry name" value="AB_hydrolase_fold"/>
</dbReference>
<dbReference type="Gene3D" id="3.40.50.1820">
    <property type="entry name" value="alpha/beta hydrolase"/>
    <property type="match status" value="1"/>
</dbReference>
<evidence type="ECO:0000313" key="3">
    <source>
        <dbReference type="Proteomes" id="UP001501319"/>
    </source>
</evidence>
<dbReference type="PANTHER" id="PTHR48098">
    <property type="entry name" value="ENTEROCHELIN ESTERASE-RELATED"/>
    <property type="match status" value="1"/>
</dbReference>
<dbReference type="SUPFAM" id="SSF53474">
    <property type="entry name" value="alpha/beta-Hydrolases"/>
    <property type="match status" value="1"/>
</dbReference>
<proteinExistence type="predicted"/>
<dbReference type="InterPro" id="IPR000801">
    <property type="entry name" value="Esterase-like"/>
</dbReference>
<dbReference type="RefSeq" id="WP_344114995.1">
    <property type="nucleotide sequence ID" value="NZ_BAAANE010000009.1"/>
</dbReference>
<feature type="transmembrane region" description="Helical" evidence="1">
    <location>
        <begin position="70"/>
        <end position="90"/>
    </location>
</feature>
<reference evidence="2 3" key="1">
    <citation type="journal article" date="2019" name="Int. J. Syst. Evol. Microbiol.">
        <title>The Global Catalogue of Microorganisms (GCM) 10K type strain sequencing project: providing services to taxonomists for standard genome sequencing and annotation.</title>
        <authorList>
            <consortium name="The Broad Institute Genomics Platform"/>
            <consortium name="The Broad Institute Genome Sequencing Center for Infectious Disease"/>
            <person name="Wu L."/>
            <person name="Ma J."/>
        </authorList>
    </citation>
    <scope>NUCLEOTIDE SEQUENCE [LARGE SCALE GENOMIC DNA]</scope>
    <source>
        <strain evidence="2 3">JCM 14306</strain>
    </source>
</reference>
<accession>A0ABN2FPN5</accession>
<keyword evidence="1" id="KW-0812">Transmembrane</keyword>
<organism evidence="2 3">
    <name type="scientific">Kribbella alba</name>
    <dbReference type="NCBI Taxonomy" id="190197"/>
    <lineage>
        <taxon>Bacteria</taxon>
        <taxon>Bacillati</taxon>
        <taxon>Actinomycetota</taxon>
        <taxon>Actinomycetes</taxon>
        <taxon>Propionibacteriales</taxon>
        <taxon>Kribbellaceae</taxon>
        <taxon>Kribbella</taxon>
    </lineage>
</organism>
<protein>
    <submittedName>
        <fullName evidence="2">Alpha/beta hydrolase-fold protein</fullName>
    </submittedName>
</protein>
<keyword evidence="2" id="KW-0378">Hydrolase</keyword>
<name>A0ABN2FPN5_9ACTN</name>
<dbReference type="PANTHER" id="PTHR48098:SF1">
    <property type="entry name" value="DIACYLGLYCEROL ACYLTRANSFERASE_MYCOLYLTRANSFERASE AG85A"/>
    <property type="match status" value="1"/>
</dbReference>
<keyword evidence="3" id="KW-1185">Reference proteome</keyword>
<dbReference type="InterPro" id="IPR050583">
    <property type="entry name" value="Mycobacterial_A85_antigen"/>
</dbReference>
<comment type="caution">
    <text evidence="2">The sequence shown here is derived from an EMBL/GenBank/DDBJ whole genome shotgun (WGS) entry which is preliminary data.</text>
</comment>
<keyword evidence="1" id="KW-1133">Transmembrane helix</keyword>
<keyword evidence="1" id="KW-0472">Membrane</keyword>
<sequence>MVSEVSLLGGWLPLVMELAAATALVLAIGWRDLRWRTRRVPVIAAATVLVGFLAASVGAPALGITDPLPLSVWSWFAAAVGALLVLALGWSSTSWWRRLTAVLATVLALLVCANDVNRFVGYFPTVADAVAGLQGRLPPGQLSIAQVRNRDPQGAVAGALVSVTIPATPSGFAHRTELVYLPPVWFKGSHRPTLPVVEMIGAEHSKPENWVRIGNAVKTAQAYAAQHHGAGPILAFVDPTASFANDTECVNGPQGNAEDHLVRDVPPYLSATFGASRSPRLWAVLGFSMGGTCAIGLATEHPATFGHFVDISGDLTPNTGNKAQTIAHLYGGSAAAWAAHDPLTVMAKHGRYPSLTGRFLDGTEELTHIRQARLLAGAAAKVHIPSQVVVLPGGHNWQFGSTAFANVFPWLCGQLGLPVGNTLPVPHPRKHSVLSAGRQLG</sequence>
<dbReference type="GO" id="GO:0016787">
    <property type="term" value="F:hydrolase activity"/>
    <property type="evidence" value="ECO:0007669"/>
    <property type="project" value="UniProtKB-KW"/>
</dbReference>
<feature type="transmembrane region" description="Helical" evidence="1">
    <location>
        <begin position="12"/>
        <end position="30"/>
    </location>
</feature>
<dbReference type="EMBL" id="BAAANE010000009">
    <property type="protein sequence ID" value="GAA1654873.1"/>
    <property type="molecule type" value="Genomic_DNA"/>
</dbReference>
<dbReference type="Pfam" id="PF00756">
    <property type="entry name" value="Esterase"/>
    <property type="match status" value="1"/>
</dbReference>
<feature type="transmembrane region" description="Helical" evidence="1">
    <location>
        <begin position="42"/>
        <end position="64"/>
    </location>
</feature>
<gene>
    <name evidence="2" type="ORF">GCM10009744_54160</name>
</gene>
<evidence type="ECO:0000313" key="2">
    <source>
        <dbReference type="EMBL" id="GAA1654873.1"/>
    </source>
</evidence>
<dbReference type="Proteomes" id="UP001501319">
    <property type="component" value="Unassembled WGS sequence"/>
</dbReference>